<evidence type="ECO:0000256" key="5">
    <source>
        <dbReference type="ARBA" id="ARBA00022989"/>
    </source>
</evidence>
<proteinExistence type="predicted"/>
<gene>
    <name evidence="9" type="ORF">FB458_1787</name>
</gene>
<sequence length="444" mass="45866">MTPPTEASVRPASTDPDQLERLERRLADPPPAGLRTAFSALATAHFRYYVAGVLVTSTGGWVQRIAQDWLVLSLTGSPTAVGITTMCQFVPSLVLGLGGGVIADRFPKRRVLSVTMTLMGLLAGVLAVLVLTGAVQVWHVDVVALLLGMTIAVDNPTRQSFVSELAPAGQLRSAVSMVSSTFQTGALLGPAIAGVLLSGVGSGWAFALNGASYVVALALLVRIPARPAAARSGGDRELRPAVDYARHAPTVRWPILLAGVLGMFTLSLPVSLSAFAKDVFHSGSAGYGLLSSALALGAIAGAVVSARQPATPRLRALVRNAALLAVAELLCALAPSVWTFVPLLVVLGACSINFITTAQAMIQLTTPPALRGRVLSVYLLVFFGGGAAGGPLVGALCDHGGPQLAMLVAGVVSGIAAASLAVWISHREHLRLAVTMPSVRITHR</sequence>
<dbReference type="PANTHER" id="PTHR23513">
    <property type="entry name" value="INTEGRAL MEMBRANE EFFLUX PROTEIN-RELATED"/>
    <property type="match status" value="1"/>
</dbReference>
<dbReference type="InterPro" id="IPR010290">
    <property type="entry name" value="TM_effector"/>
</dbReference>
<dbReference type="Pfam" id="PF05977">
    <property type="entry name" value="MFS_3"/>
    <property type="match status" value="1"/>
</dbReference>
<keyword evidence="6 7" id="KW-0472">Membrane</keyword>
<keyword evidence="3" id="KW-1003">Cell membrane</keyword>
<comment type="subcellular location">
    <subcellularLocation>
        <location evidence="1">Cell membrane</location>
        <topology evidence="1">Multi-pass membrane protein</topology>
    </subcellularLocation>
</comment>
<dbReference type="PROSITE" id="PS50850">
    <property type="entry name" value="MFS"/>
    <property type="match status" value="1"/>
</dbReference>
<comment type="caution">
    <text evidence="9">The sequence shown here is derived from an EMBL/GenBank/DDBJ whole genome shotgun (WGS) entry which is preliminary data.</text>
</comment>
<feature type="transmembrane region" description="Helical" evidence="7">
    <location>
        <begin position="374"/>
        <end position="392"/>
    </location>
</feature>
<feature type="transmembrane region" description="Helical" evidence="7">
    <location>
        <begin position="344"/>
        <end position="362"/>
    </location>
</feature>
<accession>A0A542E033</accession>
<dbReference type="Gene3D" id="1.20.1250.20">
    <property type="entry name" value="MFS general substrate transporter like domains"/>
    <property type="match status" value="1"/>
</dbReference>
<feature type="transmembrane region" description="Helical" evidence="7">
    <location>
        <begin position="317"/>
        <end position="338"/>
    </location>
</feature>
<dbReference type="GO" id="GO:0005886">
    <property type="term" value="C:plasma membrane"/>
    <property type="evidence" value="ECO:0007669"/>
    <property type="project" value="UniProtKB-SubCell"/>
</dbReference>
<evidence type="ECO:0000256" key="7">
    <source>
        <dbReference type="SAM" id="Phobius"/>
    </source>
</evidence>
<reference evidence="9 10" key="1">
    <citation type="submission" date="2019-06" db="EMBL/GenBank/DDBJ databases">
        <title>Sequencing the genomes of 1000 actinobacteria strains.</title>
        <authorList>
            <person name="Klenk H.-P."/>
        </authorList>
    </citation>
    <scope>NUCLEOTIDE SEQUENCE [LARGE SCALE GENOMIC DNA]</scope>
    <source>
        <strain evidence="9 10">DSM 18607</strain>
    </source>
</reference>
<keyword evidence="4 7" id="KW-0812">Transmembrane</keyword>
<evidence type="ECO:0000313" key="10">
    <source>
        <dbReference type="Proteomes" id="UP000317893"/>
    </source>
</evidence>
<feature type="transmembrane region" description="Helical" evidence="7">
    <location>
        <begin position="287"/>
        <end position="305"/>
    </location>
</feature>
<dbReference type="GO" id="GO:0022857">
    <property type="term" value="F:transmembrane transporter activity"/>
    <property type="evidence" value="ECO:0007669"/>
    <property type="project" value="InterPro"/>
</dbReference>
<name>A0A542E033_9MICO</name>
<feature type="transmembrane region" description="Helical" evidence="7">
    <location>
        <begin position="404"/>
        <end position="424"/>
    </location>
</feature>
<dbReference type="SUPFAM" id="SSF103473">
    <property type="entry name" value="MFS general substrate transporter"/>
    <property type="match status" value="1"/>
</dbReference>
<feature type="domain" description="Major facilitator superfamily (MFS) profile" evidence="8">
    <location>
        <begin position="37"/>
        <end position="428"/>
    </location>
</feature>
<protein>
    <submittedName>
        <fullName evidence="9">Putative MFS family arabinose efflux permease</fullName>
    </submittedName>
</protein>
<dbReference type="CDD" id="cd06173">
    <property type="entry name" value="MFS_MefA_like"/>
    <property type="match status" value="1"/>
</dbReference>
<feature type="transmembrane region" description="Helical" evidence="7">
    <location>
        <begin position="174"/>
        <end position="197"/>
    </location>
</feature>
<keyword evidence="10" id="KW-1185">Reference proteome</keyword>
<evidence type="ECO:0000256" key="1">
    <source>
        <dbReference type="ARBA" id="ARBA00004651"/>
    </source>
</evidence>
<evidence type="ECO:0000259" key="8">
    <source>
        <dbReference type="PROSITE" id="PS50850"/>
    </source>
</evidence>
<evidence type="ECO:0000256" key="6">
    <source>
        <dbReference type="ARBA" id="ARBA00023136"/>
    </source>
</evidence>
<feature type="transmembrane region" description="Helical" evidence="7">
    <location>
        <begin position="111"/>
        <end position="131"/>
    </location>
</feature>
<dbReference type="RefSeq" id="WP_141848179.1">
    <property type="nucleotide sequence ID" value="NZ_BAAAPR010000004.1"/>
</dbReference>
<dbReference type="OrthoDB" id="9775268at2"/>
<dbReference type="InterPro" id="IPR020846">
    <property type="entry name" value="MFS_dom"/>
</dbReference>
<keyword evidence="5 7" id="KW-1133">Transmembrane helix</keyword>
<evidence type="ECO:0000256" key="2">
    <source>
        <dbReference type="ARBA" id="ARBA00022448"/>
    </source>
</evidence>
<evidence type="ECO:0000256" key="4">
    <source>
        <dbReference type="ARBA" id="ARBA00022692"/>
    </source>
</evidence>
<evidence type="ECO:0000313" key="9">
    <source>
        <dbReference type="EMBL" id="TQJ08695.1"/>
    </source>
</evidence>
<dbReference type="Proteomes" id="UP000317893">
    <property type="component" value="Unassembled WGS sequence"/>
</dbReference>
<dbReference type="PANTHER" id="PTHR23513:SF11">
    <property type="entry name" value="STAPHYLOFERRIN A TRANSPORTER"/>
    <property type="match status" value="1"/>
</dbReference>
<evidence type="ECO:0000256" key="3">
    <source>
        <dbReference type="ARBA" id="ARBA00022475"/>
    </source>
</evidence>
<keyword evidence="2" id="KW-0813">Transport</keyword>
<dbReference type="InterPro" id="IPR036259">
    <property type="entry name" value="MFS_trans_sf"/>
</dbReference>
<feature type="transmembrane region" description="Helical" evidence="7">
    <location>
        <begin position="255"/>
        <end position="275"/>
    </location>
</feature>
<dbReference type="EMBL" id="VFMN01000001">
    <property type="protein sequence ID" value="TQJ08695.1"/>
    <property type="molecule type" value="Genomic_DNA"/>
</dbReference>
<dbReference type="AlphaFoldDB" id="A0A542E033"/>
<feature type="transmembrane region" description="Helical" evidence="7">
    <location>
        <begin position="79"/>
        <end position="99"/>
    </location>
</feature>
<organism evidence="9 10">
    <name type="scientific">Lapillicoccus jejuensis</name>
    <dbReference type="NCBI Taxonomy" id="402171"/>
    <lineage>
        <taxon>Bacteria</taxon>
        <taxon>Bacillati</taxon>
        <taxon>Actinomycetota</taxon>
        <taxon>Actinomycetes</taxon>
        <taxon>Micrococcales</taxon>
        <taxon>Intrasporangiaceae</taxon>
        <taxon>Lapillicoccus</taxon>
    </lineage>
</organism>